<dbReference type="Gene3D" id="1.10.260.40">
    <property type="entry name" value="lambda repressor-like DNA-binding domains"/>
    <property type="match status" value="1"/>
</dbReference>
<evidence type="ECO:0000313" key="4">
    <source>
        <dbReference type="Proteomes" id="UP000326486"/>
    </source>
</evidence>
<accession>A0A5J6TR56</accession>
<dbReference type="GeneID" id="80019160"/>
<evidence type="ECO:0000256" key="1">
    <source>
        <dbReference type="SAM" id="MobiDB-lite"/>
    </source>
</evidence>
<dbReference type="EMBL" id="MN234216">
    <property type="protein sequence ID" value="QFG13290.1"/>
    <property type="molecule type" value="Genomic_DNA"/>
</dbReference>
<feature type="region of interest" description="Disordered" evidence="1">
    <location>
        <begin position="110"/>
        <end position="137"/>
    </location>
</feature>
<sequence>MTADPHAQQIPTFQHALNLIIQSQAQEDPNEPGEFIEPSNKEIADKINEMFGEGTITDEYIRRLRKGDIKSPSVKQASRIAKVFKLPLDVFNAEDPATLRKLVSEVQRLVDSRRQTPSEDPEPPTVRVLARTARRLSPDGQKRVVQFAEKMWQLEDMENETRATPTARD</sequence>
<protein>
    <submittedName>
        <fullName evidence="3">Helix-turn-helix DNA binding domain protein</fullName>
    </submittedName>
</protein>
<evidence type="ECO:0000313" key="3">
    <source>
        <dbReference type="EMBL" id="QFG13290.1"/>
    </source>
</evidence>
<dbReference type="RefSeq" id="YP_010754566.1">
    <property type="nucleotide sequence ID" value="NC_073461.1"/>
</dbReference>
<name>A0A5J6TR56_9CAUD</name>
<gene>
    <name evidence="3" type="primary">98</name>
    <name evidence="3" type="ORF">SEA_GILGAMESH_98</name>
</gene>
<dbReference type="KEGG" id="vg:80019160"/>
<feature type="domain" description="HTH cro/C1-type" evidence="2">
    <location>
        <begin position="60"/>
        <end position="91"/>
    </location>
</feature>
<proteinExistence type="predicted"/>
<dbReference type="InterPro" id="IPR001387">
    <property type="entry name" value="Cro/C1-type_HTH"/>
</dbReference>
<dbReference type="PROSITE" id="PS50943">
    <property type="entry name" value="HTH_CROC1"/>
    <property type="match status" value="1"/>
</dbReference>
<evidence type="ECO:0000259" key="2">
    <source>
        <dbReference type="PROSITE" id="PS50943"/>
    </source>
</evidence>
<dbReference type="GO" id="GO:0003677">
    <property type="term" value="F:DNA binding"/>
    <property type="evidence" value="ECO:0007669"/>
    <property type="project" value="InterPro"/>
</dbReference>
<keyword evidence="4" id="KW-1185">Reference proteome</keyword>
<dbReference type="InterPro" id="IPR010982">
    <property type="entry name" value="Lambda_DNA-bd_dom_sf"/>
</dbReference>
<organism evidence="3 4">
    <name type="scientific">Streptomyces phage Gilgamesh</name>
    <dbReference type="NCBI Taxonomy" id="2599890"/>
    <lineage>
        <taxon>Viruses</taxon>
        <taxon>Duplodnaviria</taxon>
        <taxon>Heunggongvirae</taxon>
        <taxon>Uroviricota</taxon>
        <taxon>Caudoviricetes</taxon>
        <taxon>Gilgameshvirus</taxon>
        <taxon>Gilgameshvirus gilgamesh</taxon>
    </lineage>
</organism>
<dbReference type="Proteomes" id="UP000326486">
    <property type="component" value="Segment"/>
</dbReference>
<reference evidence="3 4" key="1">
    <citation type="submission" date="2019-07" db="EMBL/GenBank/DDBJ databases">
        <authorList>
            <person name="Almisry A."/>
            <person name="Mousa M."/>
            <person name="Gordon L.L."/>
            <person name="Lee M."/>
            <person name="Mandava P."/>
            <person name="Moxley J.T."/>
            <person name="Shaffer C.D."/>
            <person name="Weston-Hafer K.A."/>
            <person name="Garlena R.A."/>
            <person name="Russell D.A."/>
            <person name="Pope W.H."/>
            <person name="Jacobs-Sera D."/>
            <person name="Hatfull G.F."/>
        </authorList>
    </citation>
    <scope>NUCLEOTIDE SEQUENCE [LARGE SCALE GENOMIC DNA]</scope>
</reference>